<feature type="region of interest" description="Disordered" evidence="1">
    <location>
        <begin position="128"/>
        <end position="164"/>
    </location>
</feature>
<accession>A0A5J4TJ60</accession>
<name>A0A5J4TJ60_9EUKA</name>
<dbReference type="AlphaFoldDB" id="A0A5J4TJ60"/>
<gene>
    <name evidence="2" type="ORF">EZS28_046673</name>
</gene>
<sequence>MKTGGPGIHVPNWDFTPKQLCLYSGSQILIQIRPTKEEKANDPTVNVVEWQIQKESQIHILIVDWKDDKTSRALNMKVTLDRDDDYDTVSTAVAKEVEKYRQLEEIKQREIRSKARLVRKQLREKKLKERQEKNEIPDQQVIEKEEEEEEKDQEEEKQDNSTPLPTVSKQFLLLTRERLFEKLIDINPTTKITAEIMVYPEAYQNVDVTELTGEEKNGKGYQYHNLVQCDKLTIGLQKQLYYEVLAVDVPTYFANSYLLDFKARDSVQRPLYQERYFIYKKDGNVADILASTREMFIKKPPLQNPRNEVNIPYTDIQSKDLQAKIP</sequence>
<evidence type="ECO:0000313" key="2">
    <source>
        <dbReference type="EMBL" id="KAA6357800.1"/>
    </source>
</evidence>
<dbReference type="EMBL" id="SNRW01030828">
    <property type="protein sequence ID" value="KAA6357800.1"/>
    <property type="molecule type" value="Genomic_DNA"/>
</dbReference>
<organism evidence="2 3">
    <name type="scientific">Streblomastix strix</name>
    <dbReference type="NCBI Taxonomy" id="222440"/>
    <lineage>
        <taxon>Eukaryota</taxon>
        <taxon>Metamonada</taxon>
        <taxon>Preaxostyla</taxon>
        <taxon>Oxymonadida</taxon>
        <taxon>Streblomastigidae</taxon>
        <taxon>Streblomastix</taxon>
    </lineage>
</organism>
<feature type="compositionally biased region" description="Acidic residues" evidence="1">
    <location>
        <begin position="144"/>
        <end position="157"/>
    </location>
</feature>
<proteinExistence type="predicted"/>
<evidence type="ECO:0000313" key="3">
    <source>
        <dbReference type="Proteomes" id="UP000324800"/>
    </source>
</evidence>
<comment type="caution">
    <text evidence="2">The sequence shown here is derived from an EMBL/GenBank/DDBJ whole genome shotgun (WGS) entry which is preliminary data.</text>
</comment>
<reference evidence="2 3" key="1">
    <citation type="submission" date="2019-03" db="EMBL/GenBank/DDBJ databases">
        <title>Single cell metagenomics reveals metabolic interactions within the superorganism composed of flagellate Streblomastix strix and complex community of Bacteroidetes bacteria on its surface.</title>
        <authorList>
            <person name="Treitli S.C."/>
            <person name="Kolisko M."/>
            <person name="Husnik F."/>
            <person name="Keeling P."/>
            <person name="Hampl V."/>
        </authorList>
    </citation>
    <scope>NUCLEOTIDE SEQUENCE [LARGE SCALE GENOMIC DNA]</scope>
    <source>
        <strain evidence="2">ST1C</strain>
    </source>
</reference>
<evidence type="ECO:0000256" key="1">
    <source>
        <dbReference type="SAM" id="MobiDB-lite"/>
    </source>
</evidence>
<protein>
    <submittedName>
        <fullName evidence="2">Uncharacterized protein</fullName>
    </submittedName>
</protein>
<dbReference type="Proteomes" id="UP000324800">
    <property type="component" value="Unassembled WGS sequence"/>
</dbReference>